<proteinExistence type="predicted"/>
<dbReference type="Gene3D" id="3.20.20.80">
    <property type="entry name" value="Glycosidases"/>
    <property type="match status" value="1"/>
</dbReference>
<evidence type="ECO:0000259" key="1">
    <source>
        <dbReference type="Pfam" id="PF13204"/>
    </source>
</evidence>
<accession>A0ABT0CNB5</accession>
<sequence>MQIIGFTMRIVFVLLIFLAGRVMPAGAEARFPLRIAASGTYLEDADGKPFLITGDAAWSLIADLPPEDADLYIADRKARGFNTILVSLIEHEFARNAPNNAAGIAPFLAPGDFARPNDHYFADAEHVLDAARRAGMLVLLAPAYAGANGGPQGWYTKMAAAGPDALRAYGRYLGKRYARYPNIIWVQGGDYDPPDRALVDALAKGIAEVAPGALQTVHGNRDSVTAAYWPDAKWLSIDTVYTYGDVAAAVQARYRAGPHRPFFLIEALYEGEHGVKTEEIRKIAYGALLSGASGQVFGNNPVWHFGGPALYETPADWRKSLDSEGAKSIGHLATLFQRFEWWKLKPDDGRFVRHVEGAPSATALSAVAGDGTFAVAYIQGAVALDFDPTVLAAASGAVEWYDPSTGALAVAEPEADLRRLVVPTSSKVSDAGDWLVVLRTDGGLQDN</sequence>
<gene>
    <name evidence="2" type="ORF">MKI86_13145</name>
</gene>
<keyword evidence="3" id="KW-1185">Reference proteome</keyword>
<name>A0ABT0CNB5_9HYPH</name>
<organism evidence="2 3">
    <name type="scientific">Shinella sedimenti</name>
    <dbReference type="NCBI Taxonomy" id="2919913"/>
    <lineage>
        <taxon>Bacteria</taxon>
        <taxon>Pseudomonadati</taxon>
        <taxon>Pseudomonadota</taxon>
        <taxon>Alphaproteobacteria</taxon>
        <taxon>Hyphomicrobiales</taxon>
        <taxon>Rhizobiaceae</taxon>
        <taxon>Shinella</taxon>
    </lineage>
</organism>
<dbReference type="SUPFAM" id="SSF51445">
    <property type="entry name" value="(Trans)glycosidases"/>
    <property type="match status" value="1"/>
</dbReference>
<dbReference type="InterPro" id="IPR017853">
    <property type="entry name" value="GH"/>
</dbReference>
<dbReference type="RefSeq" id="WP_241601362.1">
    <property type="nucleotide sequence ID" value="NZ_JAKVIN010000005.1"/>
</dbReference>
<comment type="caution">
    <text evidence="2">The sequence shown here is derived from an EMBL/GenBank/DDBJ whole genome shotgun (WGS) entry which is preliminary data.</text>
</comment>
<keyword evidence="2" id="KW-0614">Plasmid</keyword>
<geneLocation type="plasmid" evidence="2">
    <name>unnamed</name>
</geneLocation>
<reference evidence="2 3" key="1">
    <citation type="submission" date="2022-02" db="EMBL/GenBank/DDBJ databases">
        <title>Shinella B3.7 sp. nov., isolated from Sediment (Zhairuo Island).</title>
        <authorList>
            <person name="Chen G."/>
        </authorList>
    </citation>
    <scope>NUCLEOTIDE SEQUENCE [LARGE SCALE GENOMIC DNA]</scope>
    <source>
        <strain evidence="2 3">B3.7</strain>
        <plasmid evidence="2">unnamed</plasmid>
    </source>
</reference>
<dbReference type="PANTHER" id="PTHR37836:SF2">
    <property type="entry name" value="DUF4038 DOMAIN-CONTAINING PROTEIN"/>
    <property type="match status" value="1"/>
</dbReference>
<feature type="domain" description="Apiosidase-like catalytic" evidence="1">
    <location>
        <begin position="38"/>
        <end position="343"/>
    </location>
</feature>
<evidence type="ECO:0000313" key="3">
    <source>
        <dbReference type="Proteomes" id="UP001201844"/>
    </source>
</evidence>
<dbReference type="InterPro" id="IPR025277">
    <property type="entry name" value="Apiosidase-like_cat_dom"/>
</dbReference>
<dbReference type="Pfam" id="PF13204">
    <property type="entry name" value="Apiosidase"/>
    <property type="match status" value="1"/>
</dbReference>
<dbReference type="EMBL" id="JAKVIN010000005">
    <property type="protein sequence ID" value="MCJ8150090.1"/>
    <property type="molecule type" value="Genomic_DNA"/>
</dbReference>
<evidence type="ECO:0000313" key="2">
    <source>
        <dbReference type="EMBL" id="MCJ8150090.1"/>
    </source>
</evidence>
<protein>
    <submittedName>
        <fullName evidence="2">DUF4038 domain-containing protein</fullName>
    </submittedName>
</protein>
<dbReference type="PANTHER" id="PTHR37836">
    <property type="entry name" value="LMO1036 PROTEIN"/>
    <property type="match status" value="1"/>
</dbReference>
<dbReference type="Proteomes" id="UP001201844">
    <property type="component" value="Unassembled WGS sequence"/>
</dbReference>